<sequence length="521" mass="57455">MIFLLFLPLVAVGAASNAARDGAQSLRLPIKARDSSMVGPRDDPGYGLNPLRINATQRNYLSPYTVEVSIGWPPQTVYLALDIFSSDIWTDPDCNSSLSVDACCDNGNYDPYASFSSDDLDCSETFEFTTTYGSASGCYVVDRVQFAGALLGNIQVGVANESWAQTAGRIGLGFGCHGEDDTLLIDALKAQGLIATRQFSIALGSANPSSGSDDEATDANVGLGELLFSGLNTRKYAGELRRLQSHPAAGGDSRHYVQMTALGIFDPNNCLLKDMRLPSRRAFFDFTTIISYLPWVYMDMLTSFFPDASYNYTEGVYQVPCYHRFEAASVDFYFDTLVIRVPSRDFILQVDGICYLGAVESAEQDEAILGQSFLRGAYTAFDLDDEAIYMAQYENCGDQLLGWDEASDDEIGSCVLDVATLPPSSLQERAQLQRTRQQQHRGLLGQPRRVTLRHALRALQLVIGRLRQAALQVIPQLGLRLIQQPQQVALGPALRQAPEQRPRAHADQRRLIRQAHRDPRS</sequence>
<name>A0ACC2JRP3_9PEZI</name>
<accession>A0ACC2JRP3</accession>
<comment type="caution">
    <text evidence="1">The sequence shown here is derived from an EMBL/GenBank/DDBJ whole genome shotgun (WGS) entry which is preliminary data.</text>
</comment>
<reference evidence="1" key="1">
    <citation type="submission" date="2022-12" db="EMBL/GenBank/DDBJ databases">
        <title>Genome Sequence of Lasiodiplodia mahajangana.</title>
        <authorList>
            <person name="Buettner E."/>
        </authorList>
    </citation>
    <scope>NUCLEOTIDE SEQUENCE</scope>
    <source>
        <strain evidence="1">VT137</strain>
    </source>
</reference>
<gene>
    <name evidence="1" type="ORF">O1611_g3688</name>
</gene>
<evidence type="ECO:0000313" key="2">
    <source>
        <dbReference type="Proteomes" id="UP001153332"/>
    </source>
</evidence>
<keyword evidence="2" id="KW-1185">Reference proteome</keyword>
<organism evidence="1 2">
    <name type="scientific">Lasiodiplodia mahajangana</name>
    <dbReference type="NCBI Taxonomy" id="1108764"/>
    <lineage>
        <taxon>Eukaryota</taxon>
        <taxon>Fungi</taxon>
        <taxon>Dikarya</taxon>
        <taxon>Ascomycota</taxon>
        <taxon>Pezizomycotina</taxon>
        <taxon>Dothideomycetes</taxon>
        <taxon>Dothideomycetes incertae sedis</taxon>
        <taxon>Botryosphaeriales</taxon>
        <taxon>Botryosphaeriaceae</taxon>
        <taxon>Lasiodiplodia</taxon>
    </lineage>
</organism>
<dbReference type="EMBL" id="JAPUUL010000620">
    <property type="protein sequence ID" value="KAJ8129942.1"/>
    <property type="molecule type" value="Genomic_DNA"/>
</dbReference>
<dbReference type="Proteomes" id="UP001153332">
    <property type="component" value="Unassembled WGS sequence"/>
</dbReference>
<protein>
    <submittedName>
        <fullName evidence="1">Uncharacterized protein</fullName>
    </submittedName>
</protein>
<evidence type="ECO:0000313" key="1">
    <source>
        <dbReference type="EMBL" id="KAJ8129942.1"/>
    </source>
</evidence>
<proteinExistence type="predicted"/>